<evidence type="ECO:0000313" key="3">
    <source>
        <dbReference type="EMBL" id="MFF5919620.1"/>
    </source>
</evidence>
<feature type="domain" description="Flavoprotein" evidence="2">
    <location>
        <begin position="21"/>
        <end position="138"/>
    </location>
</feature>
<evidence type="ECO:0000313" key="4">
    <source>
        <dbReference type="Proteomes" id="UP001602370"/>
    </source>
</evidence>
<dbReference type="Pfam" id="PF02441">
    <property type="entry name" value="Flavoprotein"/>
    <property type="match status" value="1"/>
</dbReference>
<evidence type="ECO:0000256" key="1">
    <source>
        <dbReference type="SAM" id="MobiDB-lite"/>
    </source>
</evidence>
<name>A0ABW6XQ36_9ACTN</name>
<evidence type="ECO:0000259" key="2">
    <source>
        <dbReference type="Pfam" id="PF02441"/>
    </source>
</evidence>
<dbReference type="Proteomes" id="UP001602370">
    <property type="component" value="Unassembled WGS sequence"/>
</dbReference>
<accession>A0ABW6XQ36</accession>
<protein>
    <submittedName>
        <fullName evidence="3">Flavoprotein</fullName>
    </submittedName>
</protein>
<comment type="caution">
    <text evidence="3">The sequence shown here is derived from an EMBL/GenBank/DDBJ whole genome shotgun (WGS) entry which is preliminary data.</text>
</comment>
<dbReference type="EMBL" id="JBIBDZ010000003">
    <property type="protein sequence ID" value="MFF5919620.1"/>
    <property type="molecule type" value="Genomic_DNA"/>
</dbReference>
<dbReference type="InterPro" id="IPR036551">
    <property type="entry name" value="Flavin_trans-like"/>
</dbReference>
<reference evidence="3 4" key="1">
    <citation type="submission" date="2024-10" db="EMBL/GenBank/DDBJ databases">
        <title>The Natural Products Discovery Center: Release of the First 8490 Sequenced Strains for Exploring Actinobacteria Biosynthetic Diversity.</title>
        <authorList>
            <person name="Kalkreuter E."/>
            <person name="Kautsar S.A."/>
            <person name="Yang D."/>
            <person name="Bader C.D."/>
            <person name="Teijaro C.N."/>
            <person name="Fluegel L."/>
            <person name="Davis C.M."/>
            <person name="Simpson J.R."/>
            <person name="Lauterbach L."/>
            <person name="Steele A.D."/>
            <person name="Gui C."/>
            <person name="Meng S."/>
            <person name="Li G."/>
            <person name="Viehrig K."/>
            <person name="Ye F."/>
            <person name="Su P."/>
            <person name="Kiefer A.F."/>
            <person name="Nichols A."/>
            <person name="Cepeda A.J."/>
            <person name="Yan W."/>
            <person name="Fan B."/>
            <person name="Jiang Y."/>
            <person name="Adhikari A."/>
            <person name="Zheng C.-J."/>
            <person name="Schuster L."/>
            <person name="Cowan T.M."/>
            <person name="Smanski M.J."/>
            <person name="Chevrette M.G."/>
            <person name="De Carvalho L.P.S."/>
            <person name="Shen B."/>
        </authorList>
    </citation>
    <scope>NUCLEOTIDE SEQUENCE [LARGE SCALE GENOMIC DNA]</scope>
    <source>
        <strain evidence="3 4">NPDC012605</strain>
    </source>
</reference>
<dbReference type="Gene3D" id="3.40.50.1950">
    <property type="entry name" value="Flavin prenyltransferase-like"/>
    <property type="match status" value="1"/>
</dbReference>
<dbReference type="InterPro" id="IPR003382">
    <property type="entry name" value="Flavoprotein"/>
</dbReference>
<dbReference type="RefSeq" id="WP_388307323.1">
    <property type="nucleotide sequence ID" value="NZ_JBIBDZ010000003.1"/>
</dbReference>
<sequence length="250" mass="25490">MPEFGTIGFDKSEEARSKRAKLFLVATGTLSTAHLPFWLNWLSSNRPHYEVTIGLTDSARKFVSAPALAAITGSPVVGNTWDTADGLRPVHTRIAADYDGLLVFPASVAFTSALAAASGTSPFHLAALGTAAPVVLAPTFPPGVADNPLVADVFRRLGSVPNYHVVEPRKGTSRSTGAETDVTAPLWDVIAAFEAARRAPAPGGAPAPASDPASAPASDPAPAPGEAQAPDDAPAPAADTTVTAPVPVSA</sequence>
<keyword evidence="4" id="KW-1185">Reference proteome</keyword>
<dbReference type="SUPFAM" id="SSF52507">
    <property type="entry name" value="Homo-oligomeric flavin-containing Cys decarboxylases, HFCD"/>
    <property type="match status" value="1"/>
</dbReference>
<organism evidence="3 4">
    <name type="scientific">Streptomyces flavochromogenes</name>
    <dbReference type="NCBI Taxonomy" id="68199"/>
    <lineage>
        <taxon>Bacteria</taxon>
        <taxon>Bacillati</taxon>
        <taxon>Actinomycetota</taxon>
        <taxon>Actinomycetes</taxon>
        <taxon>Kitasatosporales</taxon>
        <taxon>Streptomycetaceae</taxon>
        <taxon>Streptomyces</taxon>
    </lineage>
</organism>
<feature type="region of interest" description="Disordered" evidence="1">
    <location>
        <begin position="198"/>
        <end position="250"/>
    </location>
</feature>
<gene>
    <name evidence="3" type="ORF">ACFY8C_14860</name>
</gene>
<proteinExistence type="predicted"/>